<accession>A0A1F5S1B0</accession>
<protein>
    <submittedName>
        <fullName evidence="2">Uncharacterized protein</fullName>
    </submittedName>
</protein>
<feature type="compositionally biased region" description="Basic and acidic residues" evidence="1">
    <location>
        <begin position="49"/>
        <end position="68"/>
    </location>
</feature>
<evidence type="ECO:0000313" key="3">
    <source>
        <dbReference type="Proteomes" id="UP000177407"/>
    </source>
</evidence>
<dbReference type="Proteomes" id="UP000177407">
    <property type="component" value="Unassembled WGS sequence"/>
</dbReference>
<reference evidence="2 3" key="1">
    <citation type="journal article" date="2016" name="Nat. Commun.">
        <title>Thousands of microbial genomes shed light on interconnected biogeochemical processes in an aquifer system.</title>
        <authorList>
            <person name="Anantharaman K."/>
            <person name="Brown C.T."/>
            <person name="Hug L.A."/>
            <person name="Sharon I."/>
            <person name="Castelle C.J."/>
            <person name="Probst A.J."/>
            <person name="Thomas B.C."/>
            <person name="Singh A."/>
            <person name="Wilkins M.J."/>
            <person name="Karaoz U."/>
            <person name="Brodie E.L."/>
            <person name="Williams K.H."/>
            <person name="Hubbard S.S."/>
            <person name="Banfield J.F."/>
        </authorList>
    </citation>
    <scope>NUCLEOTIDE SEQUENCE [LARGE SCALE GENOMIC DNA]</scope>
</reference>
<evidence type="ECO:0000256" key="1">
    <source>
        <dbReference type="SAM" id="MobiDB-lite"/>
    </source>
</evidence>
<organism evidence="2 3">
    <name type="scientific">Candidatus Falkowbacteria bacterium RIFOXYA2_FULL_38_12</name>
    <dbReference type="NCBI Taxonomy" id="1797993"/>
    <lineage>
        <taxon>Bacteria</taxon>
        <taxon>Candidatus Falkowiibacteriota</taxon>
    </lineage>
</organism>
<name>A0A1F5S1B0_9BACT</name>
<feature type="region of interest" description="Disordered" evidence="1">
    <location>
        <begin position="48"/>
        <end position="75"/>
    </location>
</feature>
<dbReference type="EMBL" id="MFGA01000023">
    <property type="protein sequence ID" value="OGF20454.1"/>
    <property type="molecule type" value="Genomic_DNA"/>
</dbReference>
<sequence>MFSRRVFAVLVLLGRGQLGGCTTPQVMEVDAIGVTAMSHLVERAVATAERQRRAEAERATQPQERRPTGELGTPVKLDISEADLAHEVLGDDVADFVLGQSADVADLVPEVGVYLLAPPYRT</sequence>
<dbReference type="AlphaFoldDB" id="A0A1F5S1B0"/>
<comment type="caution">
    <text evidence="2">The sequence shown here is derived from an EMBL/GenBank/DDBJ whole genome shotgun (WGS) entry which is preliminary data.</text>
</comment>
<gene>
    <name evidence="2" type="ORF">A2257_03770</name>
</gene>
<evidence type="ECO:0000313" key="2">
    <source>
        <dbReference type="EMBL" id="OGF20454.1"/>
    </source>
</evidence>
<proteinExistence type="predicted"/>